<dbReference type="Proteomes" id="UP000829196">
    <property type="component" value="Unassembled WGS sequence"/>
</dbReference>
<dbReference type="EMBL" id="JAGYWB010000018">
    <property type="protein sequence ID" value="KAI0492409.1"/>
    <property type="molecule type" value="Genomic_DNA"/>
</dbReference>
<proteinExistence type="predicted"/>
<organism evidence="1 2">
    <name type="scientific">Dendrobium nobile</name>
    <name type="common">Orchid</name>
    <dbReference type="NCBI Taxonomy" id="94219"/>
    <lineage>
        <taxon>Eukaryota</taxon>
        <taxon>Viridiplantae</taxon>
        <taxon>Streptophyta</taxon>
        <taxon>Embryophyta</taxon>
        <taxon>Tracheophyta</taxon>
        <taxon>Spermatophyta</taxon>
        <taxon>Magnoliopsida</taxon>
        <taxon>Liliopsida</taxon>
        <taxon>Asparagales</taxon>
        <taxon>Orchidaceae</taxon>
        <taxon>Epidendroideae</taxon>
        <taxon>Malaxideae</taxon>
        <taxon>Dendrobiinae</taxon>
        <taxon>Dendrobium</taxon>
    </lineage>
</organism>
<reference evidence="1" key="1">
    <citation type="journal article" date="2022" name="Front. Genet.">
        <title>Chromosome-Scale Assembly of the Dendrobium nobile Genome Provides Insights Into the Molecular Mechanism of the Biosynthesis of the Medicinal Active Ingredient of Dendrobium.</title>
        <authorList>
            <person name="Xu Q."/>
            <person name="Niu S.-C."/>
            <person name="Li K.-L."/>
            <person name="Zheng P.-J."/>
            <person name="Zhang X.-J."/>
            <person name="Jia Y."/>
            <person name="Liu Y."/>
            <person name="Niu Y.-X."/>
            <person name="Yu L.-H."/>
            <person name="Chen D.-F."/>
            <person name="Zhang G.-Q."/>
        </authorList>
    </citation>
    <scope>NUCLEOTIDE SEQUENCE</scope>
    <source>
        <tissue evidence="1">Leaf</tissue>
    </source>
</reference>
<gene>
    <name evidence="1" type="ORF">KFK09_026680</name>
</gene>
<sequence length="75" mass="8787">MKQLLYNTGNQHQDTNKHTNLHVIKDRGSATRTVSLRIQMYTLHICNNSRCTAKTKTRSKMHEEYNECKSIHKLS</sequence>
<name>A0A8T3A8I8_DENNO</name>
<dbReference type="AlphaFoldDB" id="A0A8T3A8I8"/>
<protein>
    <submittedName>
        <fullName evidence="1">Uncharacterized protein</fullName>
    </submittedName>
</protein>
<comment type="caution">
    <text evidence="1">The sequence shown here is derived from an EMBL/GenBank/DDBJ whole genome shotgun (WGS) entry which is preliminary data.</text>
</comment>
<evidence type="ECO:0000313" key="2">
    <source>
        <dbReference type="Proteomes" id="UP000829196"/>
    </source>
</evidence>
<evidence type="ECO:0000313" key="1">
    <source>
        <dbReference type="EMBL" id="KAI0492409.1"/>
    </source>
</evidence>
<keyword evidence="2" id="KW-1185">Reference proteome</keyword>
<accession>A0A8T3A8I8</accession>